<evidence type="ECO:0000313" key="7">
    <source>
        <dbReference type="Proteomes" id="UP000315112"/>
    </source>
</evidence>
<reference evidence="6" key="2">
    <citation type="submission" date="2019-07" db="EMBL/GenBank/DDBJ databases">
        <authorList>
            <person name="Whitman W."/>
            <person name="Huntemann M."/>
            <person name="Clum A."/>
            <person name="Pillay M."/>
            <person name="Palaniappan K."/>
            <person name="Varghese N."/>
            <person name="Mikhailova N."/>
            <person name="Stamatis D."/>
            <person name="Reddy T."/>
            <person name="Daum C."/>
            <person name="Shapiro N."/>
            <person name="Ivanova N."/>
            <person name="Kyrpides N."/>
            <person name="Woyke T."/>
        </authorList>
    </citation>
    <scope>NUCLEOTIDE SEQUENCE</scope>
    <source>
        <strain evidence="6">CGMCC 1.10685</strain>
    </source>
</reference>
<keyword evidence="8" id="KW-1185">Reference proteome</keyword>
<dbReference type="InterPro" id="IPR055066">
    <property type="entry name" value="AASDHPPT_N"/>
</dbReference>
<dbReference type="EMBL" id="CP046904">
    <property type="protein sequence ID" value="QGZ37648.1"/>
    <property type="molecule type" value="Genomic_DNA"/>
</dbReference>
<evidence type="ECO:0000313" key="6">
    <source>
        <dbReference type="EMBL" id="TWI43989.1"/>
    </source>
</evidence>
<dbReference type="RefSeq" id="WP_145879421.1">
    <property type="nucleotide sequence ID" value="NZ_CP046904.1"/>
</dbReference>
<dbReference type="InterPro" id="IPR008278">
    <property type="entry name" value="4-PPantetheinyl_Trfase_dom"/>
</dbReference>
<organism evidence="6 7">
    <name type="scientific">Pseudoduganella flava</name>
    <dbReference type="NCBI Taxonomy" id="871742"/>
    <lineage>
        <taxon>Bacteria</taxon>
        <taxon>Pseudomonadati</taxon>
        <taxon>Pseudomonadota</taxon>
        <taxon>Betaproteobacteria</taxon>
        <taxon>Burkholderiales</taxon>
        <taxon>Oxalobacteraceae</taxon>
        <taxon>Telluria group</taxon>
        <taxon>Pseudoduganella</taxon>
    </lineage>
</organism>
<dbReference type="EMBL" id="VLKW01000010">
    <property type="protein sequence ID" value="TWI43989.1"/>
    <property type="molecule type" value="Genomic_DNA"/>
</dbReference>
<comment type="similarity">
    <text evidence="1">Belongs to the P-Pant transferase superfamily. Gsp/Sfp/HetI/AcpT family.</text>
</comment>
<dbReference type="SUPFAM" id="SSF56214">
    <property type="entry name" value="4'-phosphopantetheinyl transferase"/>
    <property type="match status" value="2"/>
</dbReference>
<reference evidence="6 7" key="1">
    <citation type="journal article" date="2015" name="Stand. Genomic Sci.">
        <title>Genomic Encyclopedia of Bacterial and Archaeal Type Strains, Phase III: the genomes of soil and plant-associated and newly described type strains.</title>
        <authorList>
            <person name="Whitman W.B."/>
            <person name="Woyke T."/>
            <person name="Klenk H.P."/>
            <person name="Zhou Y."/>
            <person name="Lilburn T.G."/>
            <person name="Beck B.J."/>
            <person name="De Vos P."/>
            <person name="Vandamme P."/>
            <person name="Eisen J.A."/>
            <person name="Garrity G."/>
            <person name="Hugenholtz P."/>
            <person name="Kyrpides N.C."/>
        </authorList>
    </citation>
    <scope>NUCLEOTIDE SEQUENCE [LARGE SCALE GENOMIC DNA]</scope>
    <source>
        <strain evidence="6 7">CGMCC 1.10685</strain>
    </source>
</reference>
<dbReference type="OrthoDB" id="9808281at2"/>
<dbReference type="PANTHER" id="PTHR12215:SF10">
    <property type="entry name" value="L-AMINOADIPATE-SEMIALDEHYDE DEHYDROGENASE-PHOSPHOPANTETHEINYL TRANSFERASE"/>
    <property type="match status" value="1"/>
</dbReference>
<feature type="domain" description="4'-phosphopantetheinyl transferase" evidence="3">
    <location>
        <begin position="126"/>
        <end position="233"/>
    </location>
</feature>
<keyword evidence="2 6" id="KW-0808">Transferase</keyword>
<dbReference type="Pfam" id="PF22624">
    <property type="entry name" value="AASDHPPT_N"/>
    <property type="match status" value="1"/>
</dbReference>
<evidence type="ECO:0000256" key="2">
    <source>
        <dbReference type="ARBA" id="ARBA00022679"/>
    </source>
</evidence>
<dbReference type="AlphaFoldDB" id="A0A562PHT4"/>
<dbReference type="Proteomes" id="UP000437862">
    <property type="component" value="Chromosome"/>
</dbReference>
<feature type="domain" description="4'-phosphopantetheinyl transferase N-terminal" evidence="4">
    <location>
        <begin position="38"/>
        <end position="120"/>
    </location>
</feature>
<name>A0A562PHT4_9BURK</name>
<evidence type="ECO:0000313" key="5">
    <source>
        <dbReference type="EMBL" id="QGZ37648.1"/>
    </source>
</evidence>
<proteinExistence type="inferred from homology"/>
<dbReference type="GO" id="GO:0000287">
    <property type="term" value="F:magnesium ion binding"/>
    <property type="evidence" value="ECO:0007669"/>
    <property type="project" value="InterPro"/>
</dbReference>
<dbReference type="GO" id="GO:0008897">
    <property type="term" value="F:holo-[acyl-carrier-protein] synthase activity"/>
    <property type="evidence" value="ECO:0007669"/>
    <property type="project" value="InterPro"/>
</dbReference>
<evidence type="ECO:0000259" key="3">
    <source>
        <dbReference type="Pfam" id="PF01648"/>
    </source>
</evidence>
<reference evidence="5 8" key="3">
    <citation type="submission" date="2019-12" db="EMBL/GenBank/DDBJ databases">
        <title>Draft Genome Sequences of Six Type Strains of the Genus Massilia.</title>
        <authorList>
            <person name="Miess H."/>
            <person name="Frediansyah A."/>
            <person name="Goeker M."/>
            <person name="Gross H."/>
        </authorList>
    </citation>
    <scope>NUCLEOTIDE SEQUENCE [LARGE SCALE GENOMIC DNA]</scope>
    <source>
        <strain evidence="5 8">DSM 26639</strain>
    </source>
</reference>
<evidence type="ECO:0000256" key="1">
    <source>
        <dbReference type="ARBA" id="ARBA00010990"/>
    </source>
</evidence>
<gene>
    <name evidence="5" type="ORF">GO485_00310</name>
    <name evidence="6" type="ORF">IP92_04507</name>
</gene>
<evidence type="ECO:0000313" key="8">
    <source>
        <dbReference type="Proteomes" id="UP000437862"/>
    </source>
</evidence>
<dbReference type="GO" id="GO:0019878">
    <property type="term" value="P:lysine biosynthetic process via aminoadipic acid"/>
    <property type="evidence" value="ECO:0007669"/>
    <property type="project" value="TreeGrafter"/>
</dbReference>
<protein>
    <submittedName>
        <fullName evidence="5 6">4'-phosphopantetheinyl transferase</fullName>
    </submittedName>
</protein>
<sequence>MTSNLCTRRSHSFDAPATPGIDIWLAHYRQFTDQPRLRAVLSPAERDKEQRFHFADDRMRYLVTRALVRGTLSRYAPVAPDQWRFEDTPFGQPRIANAEPECAGLAFNISHTGGLIALAVTRERALGIDVENVTARHSSEGIARRFFSAAEVAALEAVPPALRHERFFEYWTFKEAYIKARGMGLSLPLERFTIHFPQDDEVRLEIDPELGDDPQRWCLWQLRPAPGYLLALCAERKNTAVPAVTVWTAVPGTEGDLFGV</sequence>
<dbReference type="Gene3D" id="3.90.470.20">
    <property type="entry name" value="4'-phosphopantetheinyl transferase domain"/>
    <property type="match status" value="2"/>
</dbReference>
<accession>A0A562PHT4</accession>
<dbReference type="Proteomes" id="UP000315112">
    <property type="component" value="Unassembled WGS sequence"/>
</dbReference>
<dbReference type="Pfam" id="PF01648">
    <property type="entry name" value="ACPS"/>
    <property type="match status" value="1"/>
</dbReference>
<dbReference type="PANTHER" id="PTHR12215">
    <property type="entry name" value="PHOSPHOPANTETHEINE TRANSFERASE"/>
    <property type="match status" value="1"/>
</dbReference>
<evidence type="ECO:0000259" key="4">
    <source>
        <dbReference type="Pfam" id="PF22624"/>
    </source>
</evidence>
<dbReference type="GO" id="GO:0005829">
    <property type="term" value="C:cytosol"/>
    <property type="evidence" value="ECO:0007669"/>
    <property type="project" value="TreeGrafter"/>
</dbReference>
<dbReference type="InterPro" id="IPR050559">
    <property type="entry name" value="P-Pant_transferase_sf"/>
</dbReference>
<dbReference type="InterPro" id="IPR037143">
    <property type="entry name" value="4-PPantetheinyl_Trfase_dom_sf"/>
</dbReference>